<dbReference type="Gene3D" id="3.40.50.150">
    <property type="entry name" value="Vaccinia Virus protein VP39"/>
    <property type="match status" value="1"/>
</dbReference>
<evidence type="ECO:0008006" key="2">
    <source>
        <dbReference type="Google" id="ProtNLM"/>
    </source>
</evidence>
<evidence type="ECO:0000313" key="1">
    <source>
        <dbReference type="EMBL" id="VAX21324.1"/>
    </source>
</evidence>
<gene>
    <name evidence="1" type="ORF">MNBD_NITROSPINAE03-1453</name>
</gene>
<dbReference type="SUPFAM" id="SSF53335">
    <property type="entry name" value="S-adenosyl-L-methionine-dependent methyltransferases"/>
    <property type="match status" value="1"/>
</dbReference>
<organism evidence="1">
    <name type="scientific">hydrothermal vent metagenome</name>
    <dbReference type="NCBI Taxonomy" id="652676"/>
    <lineage>
        <taxon>unclassified sequences</taxon>
        <taxon>metagenomes</taxon>
        <taxon>ecological metagenomes</taxon>
    </lineage>
</organism>
<name>A0A3B1CBD5_9ZZZZ</name>
<dbReference type="AlphaFoldDB" id="A0A3B1CBD5"/>
<dbReference type="EMBL" id="UOGB01000201">
    <property type="protein sequence ID" value="VAX21324.1"/>
    <property type="molecule type" value="Genomic_DNA"/>
</dbReference>
<sequence length="221" mass="25779">MEQETTIEPCRVCGAGASLFFKDSRRFYKCPDCLLVFTNEMPDPKFQETFYKGQWDAQDTLFWQKQADKLLSVITKIKQPRRILDFGSGSGALTKQLRHRGYDVTPLEPMINGYLMDQSYPHKFDTVIAVEVFEHLLNLWEEINEIEKALTYDGIIVISTQLTNPFIDSPDAVERFGAWWYKNDLTHVNFFCNRTIAVMAEMRDWYIDIYGDSLFVVKKQA</sequence>
<protein>
    <recommendedName>
        <fullName evidence="2">Methyltransferase associated with DUF414</fullName>
    </recommendedName>
</protein>
<dbReference type="Pfam" id="PF13489">
    <property type="entry name" value="Methyltransf_23"/>
    <property type="match status" value="1"/>
</dbReference>
<reference evidence="1" key="1">
    <citation type="submission" date="2018-06" db="EMBL/GenBank/DDBJ databases">
        <authorList>
            <person name="Zhirakovskaya E."/>
        </authorList>
    </citation>
    <scope>NUCLEOTIDE SEQUENCE</scope>
</reference>
<accession>A0A3B1CBD5</accession>
<dbReference type="InterPro" id="IPR029063">
    <property type="entry name" value="SAM-dependent_MTases_sf"/>
</dbReference>
<proteinExistence type="predicted"/>